<protein>
    <submittedName>
        <fullName evidence="1">Uncharacterized protein</fullName>
    </submittedName>
</protein>
<sequence length="612" mass="68832">MWLSRPSMWFHHVSQSPDSRGLTIAVNYWYDMRFDIKYAYFNFLQSIHYTSPKDLGRVKSRSNESISIRDESEIEEFVENGNAISQSGYSEEELSIYMARVVFRTSLTQLASEKIFALLMHFYFLLLQAVRRALVFLLAPSRGQCERKGNGKAVESRSISICFSEQIQSCLNLNCSQVTPTEITLPQAKGTEMHNQAVSRPAHFIQIPKITSTHISIAPPTTSYTPSNSSIHIRLPLRRPRHKHHQPIKQSPKKTHSNDSRTCSTTSDVLRLMDSIEVPLTLDLYVSLIKECTKKGDPLLAIELHNHVRSSGVCLDLPLLNLLLLMYVCCNCLRNARELFDKSFDRNAYSWAVLIAGYLESGDYGEVIDLFLEMKSWESAEGGFYDLSNSAVSGIVVCILKSCVKTMNFELGKQVHTLLIKAGCLRSAVLMSSLMWFYGEFGSLVNSEGAFNQVYNENMVVWTARIVNCCKEERFDKAVHVFREMGQQGVKRNGYTFSSILKACGKMGDDGCCGRQVHAGAVKLGLEFDSYVQCGLIDMYGKYGAVNDAKSVFNMCAHEGNAACWNALINGYMQKGLCVEAIKILYEMKAAGLQPQESLLHELRSLCGSYEI</sequence>
<keyword evidence="2" id="KW-1185">Reference proteome</keyword>
<dbReference type="Proteomes" id="UP001060085">
    <property type="component" value="Linkage Group LG06"/>
</dbReference>
<dbReference type="EMBL" id="CM044706">
    <property type="protein sequence ID" value="KAI5656554.1"/>
    <property type="molecule type" value="Genomic_DNA"/>
</dbReference>
<proteinExistence type="predicted"/>
<accession>A0ACC0A7F9</accession>
<gene>
    <name evidence="1" type="ORF">M9H77_25347</name>
</gene>
<reference evidence="2" key="1">
    <citation type="journal article" date="2023" name="Nat. Plants">
        <title>Single-cell RNA sequencing provides a high-resolution roadmap for understanding the multicellular compartmentation of specialized metabolism.</title>
        <authorList>
            <person name="Sun S."/>
            <person name="Shen X."/>
            <person name="Li Y."/>
            <person name="Li Y."/>
            <person name="Wang S."/>
            <person name="Li R."/>
            <person name="Zhang H."/>
            <person name="Shen G."/>
            <person name="Guo B."/>
            <person name="Wei J."/>
            <person name="Xu J."/>
            <person name="St-Pierre B."/>
            <person name="Chen S."/>
            <person name="Sun C."/>
        </authorList>
    </citation>
    <scope>NUCLEOTIDE SEQUENCE [LARGE SCALE GENOMIC DNA]</scope>
</reference>
<evidence type="ECO:0000313" key="1">
    <source>
        <dbReference type="EMBL" id="KAI5656554.1"/>
    </source>
</evidence>
<organism evidence="1 2">
    <name type="scientific">Catharanthus roseus</name>
    <name type="common">Madagascar periwinkle</name>
    <name type="synonym">Vinca rosea</name>
    <dbReference type="NCBI Taxonomy" id="4058"/>
    <lineage>
        <taxon>Eukaryota</taxon>
        <taxon>Viridiplantae</taxon>
        <taxon>Streptophyta</taxon>
        <taxon>Embryophyta</taxon>
        <taxon>Tracheophyta</taxon>
        <taxon>Spermatophyta</taxon>
        <taxon>Magnoliopsida</taxon>
        <taxon>eudicotyledons</taxon>
        <taxon>Gunneridae</taxon>
        <taxon>Pentapetalae</taxon>
        <taxon>asterids</taxon>
        <taxon>lamiids</taxon>
        <taxon>Gentianales</taxon>
        <taxon>Apocynaceae</taxon>
        <taxon>Rauvolfioideae</taxon>
        <taxon>Vinceae</taxon>
        <taxon>Catharanthinae</taxon>
        <taxon>Catharanthus</taxon>
    </lineage>
</organism>
<name>A0ACC0A7F9_CATRO</name>
<comment type="caution">
    <text evidence="1">The sequence shown here is derived from an EMBL/GenBank/DDBJ whole genome shotgun (WGS) entry which is preliminary data.</text>
</comment>
<evidence type="ECO:0000313" key="2">
    <source>
        <dbReference type="Proteomes" id="UP001060085"/>
    </source>
</evidence>